<keyword evidence="8" id="KW-0597">Phosphoprotein</keyword>
<dbReference type="Gene3D" id="1.10.510.10">
    <property type="entry name" value="Transferase(Phosphotransferase) domain 1"/>
    <property type="match status" value="1"/>
</dbReference>
<dbReference type="PROSITE" id="PS50003">
    <property type="entry name" value="PH_DOMAIN"/>
    <property type="match status" value="1"/>
</dbReference>
<dbReference type="SMART" id="SM00109">
    <property type="entry name" value="C1"/>
    <property type="match status" value="1"/>
</dbReference>
<dbReference type="Gene3D" id="1.20.5.340">
    <property type="match status" value="1"/>
</dbReference>
<evidence type="ECO:0000256" key="8">
    <source>
        <dbReference type="ARBA" id="ARBA00022553"/>
    </source>
</evidence>
<feature type="domain" description="CNH" evidence="28">
    <location>
        <begin position="1364"/>
        <end position="1661"/>
    </location>
</feature>
<feature type="domain" description="Phorbol-ester/DAG-type" evidence="26">
    <location>
        <begin position="1149"/>
        <end position="1199"/>
    </location>
</feature>
<dbReference type="PROSITE" id="PS00107">
    <property type="entry name" value="PROTEIN_KINASE_ATP"/>
    <property type="match status" value="1"/>
</dbReference>
<dbReference type="PANTHER" id="PTHR22988:SF66">
    <property type="entry name" value="SERINE_THREONINE-PROTEIN KINASE GENGHIS KHAN"/>
    <property type="match status" value="1"/>
</dbReference>
<dbReference type="Pfam" id="PF15796">
    <property type="entry name" value="KELK"/>
    <property type="match status" value="1"/>
</dbReference>
<evidence type="ECO:0000256" key="23">
    <source>
        <dbReference type="SAM" id="MobiDB-lite"/>
    </source>
</evidence>
<dbReference type="InterPro" id="IPR020454">
    <property type="entry name" value="DAG/PE-bd"/>
</dbReference>
<dbReference type="CDD" id="cd05597">
    <property type="entry name" value="STKc_DMPK_like"/>
    <property type="match status" value="1"/>
</dbReference>
<dbReference type="PROSITE" id="PS00479">
    <property type="entry name" value="ZF_DAG_PE_1"/>
    <property type="match status" value="1"/>
</dbReference>
<dbReference type="Pfam" id="PF00130">
    <property type="entry name" value="C1_1"/>
    <property type="match status" value="1"/>
</dbReference>
<dbReference type="InterPro" id="IPR046349">
    <property type="entry name" value="C1-like_sf"/>
</dbReference>
<protein>
    <recommendedName>
        <fullName evidence="5">non-specific serine/threonine protein kinase</fullName>
        <ecNumber evidence="5">2.7.11.1</ecNumber>
    </recommendedName>
</protein>
<dbReference type="Gene3D" id="2.30.29.30">
    <property type="entry name" value="Pleckstrin-homology domain (PH domain)/Phosphotyrosine-binding domain (PTB)"/>
    <property type="match status" value="1"/>
</dbReference>
<dbReference type="InterPro" id="IPR031597">
    <property type="entry name" value="KELK"/>
</dbReference>
<dbReference type="EC" id="2.7.11.1" evidence="5"/>
<dbReference type="EMBL" id="WNWW01000455">
    <property type="protein sequence ID" value="KAF3424661.1"/>
    <property type="molecule type" value="Genomic_DNA"/>
</dbReference>
<feature type="domain" description="CRIB" evidence="27">
    <location>
        <begin position="1721"/>
        <end position="1734"/>
    </location>
</feature>
<feature type="coiled-coil region" evidence="22">
    <location>
        <begin position="922"/>
        <end position="963"/>
    </location>
</feature>
<dbReference type="FunFam" id="1.10.510.10:FF:000014">
    <property type="entry name" value="Non-specific serine/threonine protein kinase"/>
    <property type="match status" value="1"/>
</dbReference>
<comment type="caution">
    <text evidence="30">The sequence shown here is derived from an EMBL/GenBank/DDBJ whole genome shotgun (WGS) entry which is preliminary data.</text>
</comment>
<dbReference type="InterPro" id="IPR050839">
    <property type="entry name" value="Rho-assoc_Ser/Thr_Kinase"/>
</dbReference>
<evidence type="ECO:0000256" key="19">
    <source>
        <dbReference type="ARBA" id="ARBA00047899"/>
    </source>
</evidence>
<feature type="coiled-coil region" evidence="22">
    <location>
        <begin position="462"/>
        <end position="489"/>
    </location>
</feature>
<dbReference type="CDD" id="cd01243">
    <property type="entry name" value="PH_MRCK"/>
    <property type="match status" value="1"/>
</dbReference>
<dbReference type="PRINTS" id="PR00008">
    <property type="entry name" value="DAGPEDOMAIN"/>
</dbReference>
<evidence type="ECO:0000313" key="31">
    <source>
        <dbReference type="Proteomes" id="UP000655588"/>
    </source>
</evidence>
<evidence type="ECO:0000256" key="12">
    <source>
        <dbReference type="ARBA" id="ARBA00022771"/>
    </source>
</evidence>
<evidence type="ECO:0000256" key="3">
    <source>
        <dbReference type="ARBA" id="ARBA00004510"/>
    </source>
</evidence>
<dbReference type="PROSITE" id="PS50108">
    <property type="entry name" value="CRIB"/>
    <property type="match status" value="1"/>
</dbReference>
<dbReference type="Pfam" id="PF00069">
    <property type="entry name" value="Pkinase"/>
    <property type="match status" value="1"/>
</dbReference>
<dbReference type="InterPro" id="IPR057529">
    <property type="entry name" value="MRCK/ROCK_PH"/>
</dbReference>
<keyword evidence="14" id="KW-0862">Zinc</keyword>
<keyword evidence="13" id="KW-0418">Kinase</keyword>
<keyword evidence="6" id="KW-0963">Cytoplasm</keyword>
<dbReference type="GO" id="GO:0005524">
    <property type="term" value="F:ATP binding"/>
    <property type="evidence" value="ECO:0007669"/>
    <property type="project" value="UniProtKB-UniRule"/>
</dbReference>
<evidence type="ECO:0000256" key="16">
    <source>
        <dbReference type="ARBA" id="ARBA00022842"/>
    </source>
</evidence>
<feature type="region of interest" description="Disordered" evidence="23">
    <location>
        <begin position="1751"/>
        <end position="1904"/>
    </location>
</feature>
<evidence type="ECO:0000256" key="17">
    <source>
        <dbReference type="ARBA" id="ARBA00023054"/>
    </source>
</evidence>
<evidence type="ECO:0000256" key="6">
    <source>
        <dbReference type="ARBA" id="ARBA00022490"/>
    </source>
</evidence>
<dbReference type="Gene3D" id="3.30.200.20">
    <property type="entry name" value="Phosphorylase Kinase, domain 1"/>
    <property type="match status" value="1"/>
</dbReference>
<evidence type="ECO:0000256" key="5">
    <source>
        <dbReference type="ARBA" id="ARBA00012513"/>
    </source>
</evidence>
<keyword evidence="7" id="KW-0723">Serine/threonine-protein kinase</keyword>
<dbReference type="InterPro" id="IPR001180">
    <property type="entry name" value="CNH_dom"/>
</dbReference>
<dbReference type="InterPro" id="IPR011993">
    <property type="entry name" value="PH-like_dom_sf"/>
</dbReference>
<dbReference type="InterPro" id="IPR008271">
    <property type="entry name" value="Ser/Thr_kinase_AS"/>
</dbReference>
<dbReference type="PROSITE" id="PS50219">
    <property type="entry name" value="CNH"/>
    <property type="match status" value="1"/>
</dbReference>
<dbReference type="SMART" id="SM00133">
    <property type="entry name" value="S_TK_X"/>
    <property type="match status" value="1"/>
</dbReference>
<dbReference type="Proteomes" id="UP000655588">
    <property type="component" value="Unassembled WGS sequence"/>
</dbReference>
<accession>A0A833VMP2</accession>
<feature type="domain" description="Protein kinase" evidence="25">
    <location>
        <begin position="119"/>
        <end position="386"/>
    </location>
</feature>
<evidence type="ECO:0000256" key="9">
    <source>
        <dbReference type="ARBA" id="ARBA00022679"/>
    </source>
</evidence>
<feature type="compositionally biased region" description="Polar residues" evidence="23">
    <location>
        <begin position="1121"/>
        <end position="1144"/>
    </location>
</feature>
<feature type="compositionally biased region" description="Low complexity" evidence="23">
    <location>
        <begin position="1107"/>
        <end position="1120"/>
    </location>
</feature>
<dbReference type="GO" id="GO:0008270">
    <property type="term" value="F:zinc ion binding"/>
    <property type="evidence" value="ECO:0007669"/>
    <property type="project" value="UniProtKB-KW"/>
</dbReference>
<feature type="region of interest" description="Disordered" evidence="23">
    <location>
        <begin position="1"/>
        <end position="34"/>
    </location>
</feature>
<feature type="binding site" evidence="21">
    <location>
        <position position="148"/>
    </location>
    <ligand>
        <name>ATP</name>
        <dbReference type="ChEBI" id="CHEBI:30616"/>
    </ligand>
</feature>
<dbReference type="SUPFAM" id="SSF50729">
    <property type="entry name" value="PH domain-like"/>
    <property type="match status" value="1"/>
</dbReference>
<dbReference type="InterPro" id="IPR017441">
    <property type="entry name" value="Protein_kinase_ATP_BS"/>
</dbReference>
<feature type="region of interest" description="Disordered" evidence="23">
    <location>
        <begin position="1087"/>
        <end position="1147"/>
    </location>
</feature>
<dbReference type="SMART" id="SM00036">
    <property type="entry name" value="CNH"/>
    <property type="match status" value="1"/>
</dbReference>
<dbReference type="Gene3D" id="3.30.60.20">
    <property type="match status" value="1"/>
</dbReference>
<keyword evidence="15 21" id="KW-0067">ATP-binding</keyword>
<dbReference type="PROSITE" id="PS50011">
    <property type="entry name" value="PROTEIN_KINASE_DOM"/>
    <property type="match status" value="1"/>
</dbReference>
<dbReference type="GO" id="GO:0005856">
    <property type="term" value="C:cytoskeleton"/>
    <property type="evidence" value="ECO:0007669"/>
    <property type="project" value="TreeGrafter"/>
</dbReference>
<feature type="compositionally biased region" description="Polar residues" evidence="23">
    <location>
        <begin position="1802"/>
        <end position="1814"/>
    </location>
</feature>
<dbReference type="SUPFAM" id="SSF56112">
    <property type="entry name" value="Protein kinase-like (PK-like)"/>
    <property type="match status" value="1"/>
</dbReference>
<evidence type="ECO:0000259" key="25">
    <source>
        <dbReference type="PROSITE" id="PS50011"/>
    </source>
</evidence>
<evidence type="ECO:0000256" key="15">
    <source>
        <dbReference type="ARBA" id="ARBA00022840"/>
    </source>
</evidence>
<feature type="compositionally biased region" description="Pro residues" evidence="23">
    <location>
        <begin position="1823"/>
        <end position="1836"/>
    </location>
</feature>
<evidence type="ECO:0000256" key="1">
    <source>
        <dbReference type="ARBA" id="ARBA00001946"/>
    </source>
</evidence>
<evidence type="ECO:0000259" key="27">
    <source>
        <dbReference type="PROSITE" id="PS50108"/>
    </source>
</evidence>
<dbReference type="InterPro" id="IPR001849">
    <property type="entry name" value="PH_domain"/>
</dbReference>
<keyword evidence="17 22" id="KW-0175">Coiled coil</keyword>
<dbReference type="SMART" id="SM00220">
    <property type="entry name" value="S_TKc"/>
    <property type="match status" value="1"/>
</dbReference>
<evidence type="ECO:0000256" key="21">
    <source>
        <dbReference type="PROSITE-ProRule" id="PRU10141"/>
    </source>
</evidence>
<name>A0A833VMP2_9HYME</name>
<organism evidence="30 31">
    <name type="scientific">Frieseomelitta varia</name>
    <dbReference type="NCBI Taxonomy" id="561572"/>
    <lineage>
        <taxon>Eukaryota</taxon>
        <taxon>Metazoa</taxon>
        <taxon>Ecdysozoa</taxon>
        <taxon>Arthropoda</taxon>
        <taxon>Hexapoda</taxon>
        <taxon>Insecta</taxon>
        <taxon>Pterygota</taxon>
        <taxon>Neoptera</taxon>
        <taxon>Endopterygota</taxon>
        <taxon>Hymenoptera</taxon>
        <taxon>Apocrita</taxon>
        <taxon>Aculeata</taxon>
        <taxon>Apoidea</taxon>
        <taxon>Anthophila</taxon>
        <taxon>Apidae</taxon>
        <taxon>Frieseomelitta</taxon>
    </lineage>
</organism>
<keyword evidence="31" id="KW-1185">Reference proteome</keyword>
<keyword evidence="12" id="KW-0863">Zinc-finger</keyword>
<evidence type="ECO:0000256" key="18">
    <source>
        <dbReference type="ARBA" id="ARBA00023273"/>
    </source>
</evidence>
<comment type="subcellular location">
    <subcellularLocation>
        <location evidence="3">Cell projection</location>
        <location evidence="3">Lamellipodium</location>
    </subcellularLocation>
    <subcellularLocation>
        <location evidence="2">Cytoplasm</location>
    </subcellularLocation>
</comment>
<dbReference type="InterPro" id="IPR000095">
    <property type="entry name" value="CRIB_dom"/>
</dbReference>
<evidence type="ECO:0000256" key="7">
    <source>
        <dbReference type="ARBA" id="ARBA00022527"/>
    </source>
</evidence>
<dbReference type="CDD" id="cd20809">
    <property type="entry name" value="C1_MRCK"/>
    <property type="match status" value="1"/>
</dbReference>
<dbReference type="SMART" id="SM00233">
    <property type="entry name" value="PH"/>
    <property type="match status" value="1"/>
</dbReference>
<dbReference type="GO" id="GO:0005737">
    <property type="term" value="C:cytoplasm"/>
    <property type="evidence" value="ECO:0007669"/>
    <property type="project" value="UniProtKB-SubCell"/>
</dbReference>
<feature type="compositionally biased region" description="Basic and acidic residues" evidence="23">
    <location>
        <begin position="1703"/>
        <end position="1716"/>
    </location>
</feature>
<dbReference type="GO" id="GO:0004674">
    <property type="term" value="F:protein serine/threonine kinase activity"/>
    <property type="evidence" value="ECO:0007669"/>
    <property type="project" value="UniProtKB-KW"/>
</dbReference>
<comment type="similarity">
    <text evidence="4">Belongs to the protein kinase superfamily. AGC Ser/Thr protein kinase family. DMPK subfamily.</text>
</comment>
<evidence type="ECO:0000256" key="22">
    <source>
        <dbReference type="SAM" id="Coils"/>
    </source>
</evidence>
<reference evidence="30" key="1">
    <citation type="submission" date="2019-11" db="EMBL/GenBank/DDBJ databases">
        <title>The nuclear and mitochondrial genomes of Frieseomelitta varia - a highly eusocial stingless bee (Meliponini) with a permanently sterile worker caste.</title>
        <authorList>
            <person name="Freitas F.C.P."/>
            <person name="Lourenco A.P."/>
            <person name="Nunes F.M.F."/>
            <person name="Paschoal A.R."/>
            <person name="Abreu F.C.P."/>
            <person name="Barbin F.O."/>
            <person name="Bataglia L."/>
            <person name="Cardoso-Junior C.A.M."/>
            <person name="Cervoni M.S."/>
            <person name="Silva S.R."/>
            <person name="Dalarmi F."/>
            <person name="Del Lama M.A."/>
            <person name="Depintor T.S."/>
            <person name="Ferreira K.M."/>
            <person name="Goria P.S."/>
            <person name="Jaskot M.C."/>
            <person name="Lago D.C."/>
            <person name="Luna-Lucena D."/>
            <person name="Moda L.M."/>
            <person name="Nascimento L."/>
            <person name="Pedrino M."/>
            <person name="Rabico F.O."/>
            <person name="Sanches F.C."/>
            <person name="Santos D.E."/>
            <person name="Santos C.G."/>
            <person name="Vieira J."/>
            <person name="Lopes T.F."/>
            <person name="Barchuk A.R."/>
            <person name="Hartfelder K."/>
            <person name="Simoes Z.L.P."/>
            <person name="Bitondi M.M.G."/>
            <person name="Pinheiro D.G."/>
        </authorList>
    </citation>
    <scope>NUCLEOTIDE SEQUENCE</scope>
    <source>
        <strain evidence="30">USP_RPSP 00005682</strain>
        <tissue evidence="30">Whole individual</tissue>
    </source>
</reference>
<dbReference type="InterPro" id="IPR011009">
    <property type="entry name" value="Kinase-like_dom_sf"/>
</dbReference>
<dbReference type="FunFam" id="2.30.29.30:FF:000032">
    <property type="entry name" value="Non-specific serine/threonine protein kinase"/>
    <property type="match status" value="1"/>
</dbReference>
<evidence type="ECO:0000256" key="10">
    <source>
        <dbReference type="ARBA" id="ARBA00022723"/>
    </source>
</evidence>
<dbReference type="PROSITE" id="PS50081">
    <property type="entry name" value="ZF_DAG_PE_2"/>
    <property type="match status" value="1"/>
</dbReference>
<dbReference type="InterPro" id="IPR000719">
    <property type="entry name" value="Prot_kinase_dom"/>
</dbReference>
<feature type="domain" description="AGC-kinase C-terminal" evidence="29">
    <location>
        <begin position="387"/>
        <end position="457"/>
    </location>
</feature>
<evidence type="ECO:0000259" key="26">
    <source>
        <dbReference type="PROSITE" id="PS50081"/>
    </source>
</evidence>
<sequence>MTEIVSKNFGKGQPFQKRDMSDSSQHQPPPDIMPKGLAINGIGGRLRQLESLFISGPVQGEGRVGHTFSIETLIDILLVLYDECCNSSLRREKTVSDFIEFVKPVATCIKSLQLAREDFEIVKVIGRGAFGEVCVVRMRGSDKVFAMKILNKWEMLKRAETAYFREERDVLVYGDRRWITNLHYAFQDDNNLYLVMDYYCGGDLLTLLSKFEDRLPEDMARFYIAEMVLAIGSIHDLRYVHRDIKPDNVLLDANGHIRLADFGSCLRLFEDGTAQSNVAVGTPDYISPEILRAMEDGQGQYGPECDWWSLGVCMYEMLYGETPFYAESLVETYGKIMNHKNCFDFPADDMYEVSEEAKDLMRKLICSSEFRLGQNGIDDFKKHPWFEGVNWETLRDSTAPYIPEVSSPTDTSNFDVDDTDVRSSDAVPPAANSAFSALHLPFVGFTFTQGSCISDLGCLSIITQKDKRVQILEEENAQLTQALEDLKKQISHSPPGISPDSNNATRKLQDEINTLTKRNCELESQLKSMEVPRELRNLDNGDMTKLRELEKLVRSLRSEKEEAIKDKLDTQEKLKLQDKELKDALTQRKLAMAEYTEVTDKLSELRQQKQKLSRQVRDKEEELEVVMQKVDSLRHDIRKAEKLRRELENRVEEAMAETSKERKLRERSEEYCKQMQEETEKIRQRSMGNDASANHALATQEINRLKAEVETLEVQYNENLNQQQSRFNLEIRSLQEQLHEAETRRDLLEREIQLTKEKLDNARLENITDSEETINELNRRHEREKIMLVEENKKLMLELSTLTDSVNRIQGERRQLEEEYEELRNKKEAIAQWEAQITEIIQWVSDEKDARGYLQALATKMTEELEFLKHSGGVGGVGSGSTMADKNWRNRRSQKLDKMELLNLQSSLQSEIQAKQAISEELTKTRSDLIAAQKELRDFRQRFDTLTHEIKRKEMQIKELQTRLDAGDGCKYISFNTVTKRNFLCLGPLVAHLQTVFVTAVLSSKTSRQSSNIVSTKPQRIIVHQPPSPLPVMRASRVTTCRLLTRFVPVNTFISQNAVAIVSPPVLERPTSQMSYLEHFLKETASSTRHGSADSVEADIEDNRAPSISSSKSNLSELSIDPTSPLSHELLNKSSTSHGQTNLQPKPKSHQFLVRTFSAPTKCNHCTSLMVGLTRQGVVCEVCGFACHMPCCDKVPSMCPVPHDQTKRPLGIDPTRGIGTAYEGYVKVPKMGGVKKGWVRQFVVVCDFKLFLYDISPDRNALPSVYVSQVLDMRDEEFNVSSVRDSDVIHATKKDIPCIFRITTSLLEPPGLRNHTLMLADTESEKTKWVVALSELHRILKKNNLPNTTIFRAKELLDNTLALIKNVMSGAIIDPDRLVIGTEEGLFCLDLDRSEIARVGEGKKIYLLEYVTEEQLIVVLSGKQRHVRLVPVRALDGDEVEWIKVAETKGCITLTTGIAHRSPLTYCLCVAIKKQNASQVIIYEITRTKTRHKRMRELMLSCHAQTLQVLSEGRFCVGYPSGFSIYSILGDHHPICEYINRIHINSELICFLRSINILFLCRSIGFLTYSAVDALRCIELPRGEFLLVFHTLAVYVDSQGRKSRDREIMYPAVPTAVSYCEGYLLVYSETHIDVFGCTTGDWLQTLNVKRARPLNTSGSLTSCVINDMPHVIFLSNLHQRELLNLTPLDASGRQMTKPRRRFSLREGNRAVRPTDRRSKMISAPTNFNHISHMGPGNGIQIQRLLNLPTTLETADQQHSSHHSSSHLHSSQQRLYSPAIQTSSKPAPLPPRHPPSDTRRLSSHISRNSGYSPHNGSTSSRRGPAPPRPTATPPSLPRTPVDQVDSESVHLRSHTPLSLGSIASLHDKEHTSGGSPRHSIASNNSSNPSTPPSPAHDHGSSSYDS</sequence>
<comment type="catalytic activity">
    <reaction evidence="19">
        <text>L-threonyl-[protein] + ATP = O-phospho-L-threonyl-[protein] + ADP + H(+)</text>
        <dbReference type="Rhea" id="RHEA:46608"/>
        <dbReference type="Rhea" id="RHEA-COMP:11060"/>
        <dbReference type="Rhea" id="RHEA-COMP:11605"/>
        <dbReference type="ChEBI" id="CHEBI:15378"/>
        <dbReference type="ChEBI" id="CHEBI:30013"/>
        <dbReference type="ChEBI" id="CHEBI:30616"/>
        <dbReference type="ChEBI" id="CHEBI:61977"/>
        <dbReference type="ChEBI" id="CHEBI:456216"/>
        <dbReference type="EC" id="2.7.11.1"/>
    </reaction>
</comment>
<evidence type="ECO:0000259" key="24">
    <source>
        <dbReference type="PROSITE" id="PS50003"/>
    </source>
</evidence>
<dbReference type="SUPFAM" id="SSF57889">
    <property type="entry name" value="Cysteine-rich domain"/>
    <property type="match status" value="1"/>
</dbReference>
<dbReference type="PROSITE" id="PS00108">
    <property type="entry name" value="PROTEIN_KINASE_ST"/>
    <property type="match status" value="1"/>
</dbReference>
<keyword evidence="11 21" id="KW-0547">Nucleotide-binding</keyword>
<evidence type="ECO:0000259" key="28">
    <source>
        <dbReference type="PROSITE" id="PS50219"/>
    </source>
</evidence>
<dbReference type="Pfam" id="PF00433">
    <property type="entry name" value="Pkinase_C"/>
    <property type="match status" value="1"/>
</dbReference>
<evidence type="ECO:0000256" key="14">
    <source>
        <dbReference type="ARBA" id="ARBA00022833"/>
    </source>
</evidence>
<dbReference type="GO" id="GO:0030027">
    <property type="term" value="C:lamellipodium"/>
    <property type="evidence" value="ECO:0007669"/>
    <property type="project" value="UniProtKB-SubCell"/>
</dbReference>
<comment type="catalytic activity">
    <reaction evidence="20">
        <text>L-seryl-[protein] + ATP = O-phospho-L-seryl-[protein] + ADP + H(+)</text>
        <dbReference type="Rhea" id="RHEA:17989"/>
        <dbReference type="Rhea" id="RHEA-COMP:9863"/>
        <dbReference type="Rhea" id="RHEA-COMP:11604"/>
        <dbReference type="ChEBI" id="CHEBI:15378"/>
        <dbReference type="ChEBI" id="CHEBI:29999"/>
        <dbReference type="ChEBI" id="CHEBI:30616"/>
        <dbReference type="ChEBI" id="CHEBI:83421"/>
        <dbReference type="ChEBI" id="CHEBI:456216"/>
        <dbReference type="EC" id="2.7.11.1"/>
    </reaction>
</comment>
<feature type="domain" description="PH" evidence="24">
    <location>
        <begin position="1219"/>
        <end position="1338"/>
    </location>
</feature>
<evidence type="ECO:0000259" key="29">
    <source>
        <dbReference type="PROSITE" id="PS51285"/>
    </source>
</evidence>
<dbReference type="CDD" id="cd00132">
    <property type="entry name" value="CRIB"/>
    <property type="match status" value="1"/>
</dbReference>
<keyword evidence="16" id="KW-0460">Magnesium</keyword>
<dbReference type="Pfam" id="PF25346">
    <property type="entry name" value="PH_MRCK"/>
    <property type="match status" value="1"/>
</dbReference>
<keyword evidence="10" id="KW-0479">Metal-binding</keyword>
<dbReference type="FunFam" id="3.30.60.20:FF:000005">
    <property type="entry name" value="Non-specific serine/threonine protein kinase"/>
    <property type="match status" value="1"/>
</dbReference>
<dbReference type="SMART" id="SM00285">
    <property type="entry name" value="PBD"/>
    <property type="match status" value="1"/>
</dbReference>
<evidence type="ECO:0000256" key="11">
    <source>
        <dbReference type="ARBA" id="ARBA00022741"/>
    </source>
</evidence>
<evidence type="ECO:0000313" key="30">
    <source>
        <dbReference type="EMBL" id="KAF3424661.1"/>
    </source>
</evidence>
<dbReference type="PROSITE" id="PS51285">
    <property type="entry name" value="AGC_KINASE_CTER"/>
    <property type="match status" value="1"/>
</dbReference>
<evidence type="ECO:0000256" key="2">
    <source>
        <dbReference type="ARBA" id="ARBA00004496"/>
    </source>
</evidence>
<dbReference type="GO" id="GO:0031032">
    <property type="term" value="P:actomyosin structure organization"/>
    <property type="evidence" value="ECO:0007669"/>
    <property type="project" value="TreeGrafter"/>
</dbReference>
<feature type="region of interest" description="Disordered" evidence="23">
    <location>
        <begin position="1693"/>
        <end position="1716"/>
    </location>
</feature>
<dbReference type="Pfam" id="PF08826">
    <property type="entry name" value="DMPK_coil"/>
    <property type="match status" value="1"/>
</dbReference>
<gene>
    <name evidence="30" type="ORF">E2986_01897</name>
</gene>
<keyword evidence="9" id="KW-0808">Transferase</keyword>
<proteinExistence type="inferred from homology"/>
<dbReference type="InterPro" id="IPR017892">
    <property type="entry name" value="Pkinase_C"/>
</dbReference>
<dbReference type="FunFam" id="3.30.200.20:FF:001055">
    <property type="entry name" value="Serine/threonine-protein kinase MRCK beta"/>
    <property type="match status" value="1"/>
</dbReference>
<feature type="coiled-coil region" evidence="22">
    <location>
        <begin position="546"/>
        <end position="836"/>
    </location>
</feature>
<dbReference type="InterPro" id="IPR000961">
    <property type="entry name" value="AGC-kinase_C"/>
</dbReference>
<keyword evidence="18" id="KW-0966">Cell projection</keyword>
<evidence type="ECO:0000256" key="20">
    <source>
        <dbReference type="ARBA" id="ARBA00048679"/>
    </source>
</evidence>
<comment type="cofactor">
    <cofactor evidence="1">
        <name>Mg(2+)</name>
        <dbReference type="ChEBI" id="CHEBI:18420"/>
    </cofactor>
</comment>
<evidence type="ECO:0000256" key="4">
    <source>
        <dbReference type="ARBA" id="ARBA00005719"/>
    </source>
</evidence>
<dbReference type="Pfam" id="PF00780">
    <property type="entry name" value="CNH"/>
    <property type="match status" value="1"/>
</dbReference>
<dbReference type="InterPro" id="IPR014930">
    <property type="entry name" value="Myotonic_dystrophy_kinase_coil"/>
</dbReference>
<dbReference type="InterPro" id="IPR002219">
    <property type="entry name" value="PKC_DAG/PE"/>
</dbReference>
<evidence type="ECO:0000256" key="13">
    <source>
        <dbReference type="ARBA" id="ARBA00022777"/>
    </source>
</evidence>
<dbReference type="PANTHER" id="PTHR22988">
    <property type="entry name" value="MYOTONIC DYSTROPHY S/T KINASE-RELATED"/>
    <property type="match status" value="1"/>
</dbReference>